<evidence type="ECO:0000256" key="1">
    <source>
        <dbReference type="SAM" id="MobiDB-lite"/>
    </source>
</evidence>
<reference evidence="2" key="1">
    <citation type="journal article" date="2021" name="Evol. Appl.">
        <title>The genome of the Pyrenean desman and the effects of bottlenecks and inbreeding on the genomic landscape of an endangered species.</title>
        <authorList>
            <person name="Escoda L."/>
            <person name="Castresana J."/>
        </authorList>
    </citation>
    <scope>NUCLEOTIDE SEQUENCE</scope>
    <source>
        <strain evidence="2">IBE-C5619</strain>
    </source>
</reference>
<dbReference type="OrthoDB" id="278212at2759"/>
<organism evidence="2 3">
    <name type="scientific">Galemys pyrenaicus</name>
    <name type="common">Iberian desman</name>
    <name type="synonym">Pyrenean desman</name>
    <dbReference type="NCBI Taxonomy" id="202257"/>
    <lineage>
        <taxon>Eukaryota</taxon>
        <taxon>Metazoa</taxon>
        <taxon>Chordata</taxon>
        <taxon>Craniata</taxon>
        <taxon>Vertebrata</taxon>
        <taxon>Euteleostomi</taxon>
        <taxon>Mammalia</taxon>
        <taxon>Eutheria</taxon>
        <taxon>Laurasiatheria</taxon>
        <taxon>Eulipotyphla</taxon>
        <taxon>Talpidae</taxon>
        <taxon>Galemys</taxon>
    </lineage>
</organism>
<name>A0A8J6DJG3_GALPY</name>
<evidence type="ECO:0000313" key="2">
    <source>
        <dbReference type="EMBL" id="KAG8509990.1"/>
    </source>
</evidence>
<accession>A0A8J6DJG3</accession>
<dbReference type="Proteomes" id="UP000700334">
    <property type="component" value="Unassembled WGS sequence"/>
</dbReference>
<keyword evidence="3" id="KW-1185">Reference proteome</keyword>
<protein>
    <submittedName>
        <fullName evidence="2">Complement component 1 Q subcomponent-binding protein, mitochondrial</fullName>
    </submittedName>
</protein>
<evidence type="ECO:0000313" key="3">
    <source>
        <dbReference type="Proteomes" id="UP000700334"/>
    </source>
</evidence>
<dbReference type="InterPro" id="IPR036561">
    <property type="entry name" value="MAM33_sf"/>
</dbReference>
<proteinExistence type="predicted"/>
<sequence length="82" mass="9208">MMKLRKFSKSFPKMSGSWELEVNGLEAELSLEKRSLSASMIASHQTFDGEEEPSQGEKVEEQEPNFTSMSKFMVATKAFVLG</sequence>
<comment type="caution">
    <text evidence="2">The sequence shown here is derived from an EMBL/GenBank/DDBJ whole genome shotgun (WGS) entry which is preliminary data.</text>
</comment>
<dbReference type="EMBL" id="JAGFMF010011922">
    <property type="protein sequence ID" value="KAG8509990.1"/>
    <property type="molecule type" value="Genomic_DNA"/>
</dbReference>
<feature type="region of interest" description="Disordered" evidence="1">
    <location>
        <begin position="41"/>
        <end position="66"/>
    </location>
</feature>
<dbReference type="AlphaFoldDB" id="A0A8J6DJG3"/>
<dbReference type="SUPFAM" id="SSF54529">
    <property type="entry name" value="Mitochondrial glycoprotein MAM33-like"/>
    <property type="match status" value="1"/>
</dbReference>
<gene>
    <name evidence="2" type="ORF">J0S82_010679</name>
</gene>